<dbReference type="NCBIfam" id="TIGR04183">
    <property type="entry name" value="Por_Secre_tail"/>
    <property type="match status" value="1"/>
</dbReference>
<dbReference type="AlphaFoldDB" id="A0A832DLF8"/>
<dbReference type="InterPro" id="IPR013783">
    <property type="entry name" value="Ig-like_fold"/>
</dbReference>
<gene>
    <name evidence="3" type="ORF">ENS56_02480</name>
</gene>
<evidence type="ECO:0000256" key="1">
    <source>
        <dbReference type="SAM" id="SignalP"/>
    </source>
</evidence>
<feature type="signal peptide" evidence="1">
    <location>
        <begin position="1"/>
        <end position="16"/>
    </location>
</feature>
<protein>
    <submittedName>
        <fullName evidence="3">T9SS type A sorting domain-containing protein</fullName>
    </submittedName>
</protein>
<comment type="caution">
    <text evidence="3">The sequence shown here is derived from an EMBL/GenBank/DDBJ whole genome shotgun (WGS) entry which is preliminary data.</text>
</comment>
<accession>A0A832DLF8</accession>
<evidence type="ECO:0000259" key="2">
    <source>
        <dbReference type="Pfam" id="PF18962"/>
    </source>
</evidence>
<organism evidence="3">
    <name type="scientific">Ignavibacterium album</name>
    <dbReference type="NCBI Taxonomy" id="591197"/>
    <lineage>
        <taxon>Bacteria</taxon>
        <taxon>Pseudomonadati</taxon>
        <taxon>Ignavibacteriota</taxon>
        <taxon>Ignavibacteria</taxon>
        <taxon>Ignavibacteriales</taxon>
        <taxon>Ignavibacteriaceae</taxon>
        <taxon>Ignavibacterium</taxon>
    </lineage>
</organism>
<feature type="domain" description="Secretion system C-terminal sorting" evidence="2">
    <location>
        <begin position="856"/>
        <end position="925"/>
    </location>
</feature>
<dbReference type="Gene3D" id="2.60.40.10">
    <property type="entry name" value="Immunoglobulins"/>
    <property type="match status" value="1"/>
</dbReference>
<dbReference type="Pfam" id="PF18962">
    <property type="entry name" value="Por_Secre_tail"/>
    <property type="match status" value="1"/>
</dbReference>
<name>A0A832DLF8_9BACT</name>
<dbReference type="EMBL" id="DSVI01000004">
    <property type="protein sequence ID" value="HGT46881.1"/>
    <property type="molecule type" value="Genomic_DNA"/>
</dbReference>
<sequence>MKKLLLLFFLMSFSYAQDMKEYSPVLSVHPRSNSFIDAIWDVKFNYNLQTITGGLGNAGAVYIPTLNQFWVSRWSTPAGRIYVISTTGTIIDSFTTSGFTGTRNMVYDPVNNEVVCGNATSTLWRVNPTTRATVGQITMPTNITARFISYDPSAAGGAGGFWVGNWNTGNLHFYLINRSGAQIGIINNTAITGVYGIAYDYWSQGGPYLWVWSQGQGQGFPQNIIQISVATGQPTGIQREVKSDIDPANINAIAGGLFITDQLIPGLVVLGGVLQGEPDRLFGYEIANLDAGVLAPFNLVSPPDNANITTLPGSTDPVVITWDTSRAGATYKWIYGSPTVPPRILTIPTSSNSLTLTLGIIDSILASFGIPQGATIPGQWDVWAFRNNLPQNDSLKSTNGPRNINITRGIPQLTAFNLVTPANNTTLITSQFNNSPVSITWTRSGQGVRYRWKFWTSSMNDPILNVPSANNGLDTSLTFINSAIDAILAGLGIQPGQSISGQWAVWAYNELDSLKSTQTFNITFQRQGLGEVLVVYDSTLTNGRISRDSIITNLNLLGITYDLFNKGGQTSTNVFSFRNYDRIIWLGEGTSVMSNIQKDSIKAWLNSGTPDRKRNLIIFAEDIGYQFGRTGSTYIDLDFMNNYLGANYVADRPTTGGAQGLIGDAINTGLADSTIGTWPDVLSVFGTTSQVLYRFRSDNTLINAIGNKKPNFEIATFGVDVESLRRAIDSPPGSPVYRMLTGALNYLVIPVELKSFTATTFKNSVTLNWSTATEVNNKGFYVQRKTGNSEFLSIGFVEGKGTTTEIQNYFFSDVNVQVGKYYYRLAQVDFDGSVNYSDAIEVVVNPPLEFSLSQNYPNPFNPTTNIEFTLPAKSNVVLKIYDIIGQEVLNAIDKEMEAGYHKLNLDMSRFSSGVYLYRIDATGADGKKFTAVKKMILSK</sequence>
<dbReference type="InterPro" id="IPR026444">
    <property type="entry name" value="Secre_tail"/>
</dbReference>
<dbReference type="SUPFAM" id="SSF63825">
    <property type="entry name" value="YWTD domain"/>
    <property type="match status" value="1"/>
</dbReference>
<proteinExistence type="predicted"/>
<feature type="chain" id="PRO_5032947608" evidence="1">
    <location>
        <begin position="17"/>
        <end position="939"/>
    </location>
</feature>
<reference evidence="3" key="1">
    <citation type="journal article" date="2020" name="mSystems">
        <title>Genome- and Community-Level Interaction Insights into Carbon Utilization and Element Cycling Functions of Hydrothermarchaeota in Hydrothermal Sediment.</title>
        <authorList>
            <person name="Zhou Z."/>
            <person name="Liu Y."/>
            <person name="Xu W."/>
            <person name="Pan J."/>
            <person name="Luo Z.H."/>
            <person name="Li M."/>
        </authorList>
    </citation>
    <scope>NUCLEOTIDE SEQUENCE [LARGE SCALE GENOMIC DNA]</scope>
    <source>
        <strain evidence="3">SpSt-500</strain>
    </source>
</reference>
<keyword evidence="1" id="KW-0732">Signal</keyword>
<dbReference type="Gene3D" id="2.60.40.4070">
    <property type="match status" value="1"/>
</dbReference>
<evidence type="ECO:0000313" key="3">
    <source>
        <dbReference type="EMBL" id="HGT46881.1"/>
    </source>
</evidence>